<organism evidence="7 8">
    <name type="scientific">Camelimonas fluminis</name>
    <dbReference type="NCBI Taxonomy" id="1576911"/>
    <lineage>
        <taxon>Bacteria</taxon>
        <taxon>Pseudomonadati</taxon>
        <taxon>Pseudomonadota</taxon>
        <taxon>Alphaproteobacteria</taxon>
        <taxon>Hyphomicrobiales</taxon>
        <taxon>Chelatococcaceae</taxon>
        <taxon>Camelimonas</taxon>
    </lineage>
</organism>
<dbReference type="InterPro" id="IPR029058">
    <property type="entry name" value="AB_hydrolase_fold"/>
</dbReference>
<evidence type="ECO:0000256" key="4">
    <source>
        <dbReference type="ARBA" id="ARBA00022801"/>
    </source>
</evidence>
<dbReference type="InterPro" id="IPR018202">
    <property type="entry name" value="Ser_caboxypep_ser_AS"/>
</dbReference>
<evidence type="ECO:0000313" key="7">
    <source>
        <dbReference type="EMBL" id="MFC3636791.1"/>
    </source>
</evidence>
<keyword evidence="8" id="KW-1185">Reference proteome</keyword>
<reference evidence="8" key="1">
    <citation type="journal article" date="2019" name="Int. J. Syst. Evol. Microbiol.">
        <title>The Global Catalogue of Microorganisms (GCM) 10K type strain sequencing project: providing services to taxonomists for standard genome sequencing and annotation.</title>
        <authorList>
            <consortium name="The Broad Institute Genomics Platform"/>
            <consortium name="The Broad Institute Genome Sequencing Center for Infectious Disease"/>
            <person name="Wu L."/>
            <person name="Ma J."/>
        </authorList>
    </citation>
    <scope>NUCLEOTIDE SEQUENCE [LARGE SCALE GENOMIC DNA]</scope>
    <source>
        <strain evidence="8">KCTC 42282</strain>
    </source>
</reference>
<comment type="caution">
    <text evidence="7">The sequence shown here is derived from an EMBL/GenBank/DDBJ whole genome shotgun (WGS) entry which is preliminary data.</text>
</comment>
<dbReference type="Gene3D" id="3.40.50.1820">
    <property type="entry name" value="alpha/beta hydrolase"/>
    <property type="match status" value="1"/>
</dbReference>
<keyword evidence="2" id="KW-0645">Protease</keyword>
<keyword evidence="1" id="KW-0121">Carboxypeptidase</keyword>
<accession>A0ABV7UE60</accession>
<evidence type="ECO:0000256" key="6">
    <source>
        <dbReference type="SAM" id="MobiDB-lite"/>
    </source>
</evidence>
<feature type="compositionally biased region" description="Low complexity" evidence="6">
    <location>
        <begin position="44"/>
        <end position="59"/>
    </location>
</feature>
<evidence type="ECO:0000313" key="8">
    <source>
        <dbReference type="Proteomes" id="UP001595704"/>
    </source>
</evidence>
<dbReference type="PANTHER" id="PTHR11802:SF3">
    <property type="entry name" value="RETINOID-INDUCIBLE SERINE CARBOXYPEPTIDASE"/>
    <property type="match status" value="1"/>
</dbReference>
<dbReference type="PROSITE" id="PS00131">
    <property type="entry name" value="CARBOXYPEPT_SER_SER"/>
    <property type="match status" value="1"/>
</dbReference>
<gene>
    <name evidence="7" type="ORF">ACFONL_05265</name>
</gene>
<evidence type="ECO:0000256" key="1">
    <source>
        <dbReference type="ARBA" id="ARBA00022645"/>
    </source>
</evidence>
<dbReference type="Pfam" id="PF00450">
    <property type="entry name" value="Peptidase_S10"/>
    <property type="match status" value="1"/>
</dbReference>
<proteinExistence type="predicted"/>
<keyword evidence="4" id="KW-0378">Hydrolase</keyword>
<evidence type="ECO:0000256" key="3">
    <source>
        <dbReference type="ARBA" id="ARBA00022729"/>
    </source>
</evidence>
<feature type="region of interest" description="Disordered" evidence="6">
    <location>
        <begin position="37"/>
        <end position="67"/>
    </location>
</feature>
<dbReference type="SUPFAM" id="SSF53474">
    <property type="entry name" value="alpha/beta-Hydrolases"/>
    <property type="match status" value="1"/>
</dbReference>
<dbReference type="Proteomes" id="UP001595704">
    <property type="component" value="Unassembled WGS sequence"/>
</dbReference>
<dbReference type="InterPro" id="IPR001563">
    <property type="entry name" value="Peptidase_S10"/>
</dbReference>
<keyword evidence="5" id="KW-0325">Glycoprotein</keyword>
<evidence type="ECO:0000256" key="2">
    <source>
        <dbReference type="ARBA" id="ARBA00022670"/>
    </source>
</evidence>
<sequence length="562" mass="60461">MQPVERQRRNTRRTETVKTVLAALMVATLLTGPTLSGAHASDEATPAAAGASQPAARDASAARERLPAPRSIARDIDIAGKPLRYVTTAGSIPLRDAEGALLAEVAYVAYVRRDADDKTNPRASSKSASDGTERDAATRPITFVFNGGPGASSAWLNFGALGPRIISFGNQGDTPSDAPLLRDNPETWLPFTDLVFIDPPGTGFSRLASDKEALRKNFWSVDGDIKGLARVVSRYLTDNGRLASPKYLVGESYGGFRAPKLASALQTGEGIGVNGVVMLSPVLDFARLGAQTDPVIGQAALLPSMAAARLERDGKLTPEALQAVEDYARGPYVTDLLRGPRDAAAQARINAKVAEFTGLDPALVARLGGRVDGRAFSREFRRDRNQTGQNEVVSQYDGNVGAPDPWPQSLMGRNDDPILDGAQAPLASAAVDEITRTIGWRPEGRYHLLSDQVNRGWDWGRGLRPPEALSDLRSALALDPKMKVLVVHGYNDLVTPYFQSTLDLASLPAIGGADRTPLRVYPGGHMFYTRESSRRAFLEDARKLYPAVKETETPAATPERSR</sequence>
<dbReference type="PANTHER" id="PTHR11802">
    <property type="entry name" value="SERINE PROTEASE FAMILY S10 SERINE CARBOXYPEPTIDASE"/>
    <property type="match status" value="1"/>
</dbReference>
<keyword evidence="3" id="KW-0732">Signal</keyword>
<dbReference type="EMBL" id="JBHRYC010000026">
    <property type="protein sequence ID" value="MFC3636791.1"/>
    <property type="molecule type" value="Genomic_DNA"/>
</dbReference>
<evidence type="ECO:0000256" key="5">
    <source>
        <dbReference type="ARBA" id="ARBA00023180"/>
    </source>
</evidence>
<name>A0ABV7UE60_9HYPH</name>
<dbReference type="RefSeq" id="WP_210319796.1">
    <property type="nucleotide sequence ID" value="NZ_BNCG01000002.1"/>
</dbReference>
<protein>
    <submittedName>
        <fullName evidence="7">S10 family peptidase</fullName>
    </submittedName>
</protein>